<dbReference type="EMBL" id="BGPR01108305">
    <property type="protein sequence ID" value="GBM82437.1"/>
    <property type="molecule type" value="Genomic_DNA"/>
</dbReference>
<sequence length="103" mass="12087">MPAAELNMTTHPPPPSLQLHSITKLAQEFNKKKEEKLGKNAMKNGCSMEFYFQDIYICCSSHHTGEKYRALHFKKRSGYGMRRVLREIDEEDQKTFPCRYSRT</sequence>
<keyword evidence="3" id="KW-1185">Reference proteome</keyword>
<protein>
    <submittedName>
        <fullName evidence="2">Uncharacterized protein</fullName>
    </submittedName>
</protein>
<dbReference type="EMBL" id="BGPR01108305">
    <property type="protein sequence ID" value="GBM82435.1"/>
    <property type="molecule type" value="Genomic_DNA"/>
</dbReference>
<dbReference type="AlphaFoldDB" id="A0A4Y2IX97"/>
<organism evidence="2 3">
    <name type="scientific">Araneus ventricosus</name>
    <name type="common">Orbweaver spider</name>
    <name type="synonym">Epeira ventricosa</name>
    <dbReference type="NCBI Taxonomy" id="182803"/>
    <lineage>
        <taxon>Eukaryota</taxon>
        <taxon>Metazoa</taxon>
        <taxon>Ecdysozoa</taxon>
        <taxon>Arthropoda</taxon>
        <taxon>Chelicerata</taxon>
        <taxon>Arachnida</taxon>
        <taxon>Araneae</taxon>
        <taxon>Araneomorphae</taxon>
        <taxon>Entelegynae</taxon>
        <taxon>Araneoidea</taxon>
        <taxon>Araneidae</taxon>
        <taxon>Araneus</taxon>
    </lineage>
</organism>
<reference evidence="2 3" key="1">
    <citation type="journal article" date="2019" name="Sci. Rep.">
        <title>Orb-weaving spider Araneus ventricosus genome elucidates the spidroin gene catalogue.</title>
        <authorList>
            <person name="Kono N."/>
            <person name="Nakamura H."/>
            <person name="Ohtoshi R."/>
            <person name="Moran D.A.P."/>
            <person name="Shinohara A."/>
            <person name="Yoshida Y."/>
            <person name="Fujiwara M."/>
            <person name="Mori M."/>
            <person name="Tomita M."/>
            <person name="Arakawa K."/>
        </authorList>
    </citation>
    <scope>NUCLEOTIDE SEQUENCE [LARGE SCALE GENOMIC DNA]</scope>
</reference>
<evidence type="ECO:0000313" key="1">
    <source>
        <dbReference type="EMBL" id="GBM82435.1"/>
    </source>
</evidence>
<evidence type="ECO:0000313" key="3">
    <source>
        <dbReference type="Proteomes" id="UP000499080"/>
    </source>
</evidence>
<dbReference type="Proteomes" id="UP000499080">
    <property type="component" value="Unassembled WGS sequence"/>
</dbReference>
<evidence type="ECO:0000313" key="2">
    <source>
        <dbReference type="EMBL" id="GBM82437.1"/>
    </source>
</evidence>
<proteinExistence type="predicted"/>
<comment type="caution">
    <text evidence="2">The sequence shown here is derived from an EMBL/GenBank/DDBJ whole genome shotgun (WGS) entry which is preliminary data.</text>
</comment>
<name>A0A4Y2IX97_ARAVE</name>
<gene>
    <name evidence="1" type="ORF">AVEN_126594_1</name>
    <name evidence="2" type="ORF">AVEN_126595_1</name>
</gene>
<accession>A0A4Y2IX97</accession>